<dbReference type="InterPro" id="IPR001853">
    <property type="entry name" value="DSBA-like_thioredoxin_dom"/>
</dbReference>
<evidence type="ECO:0000259" key="2">
    <source>
        <dbReference type="Pfam" id="PF01323"/>
    </source>
</evidence>
<keyword evidence="1" id="KW-0808">Transferase</keyword>
<dbReference type="InterPro" id="IPR036249">
    <property type="entry name" value="Thioredoxin-like_sf"/>
</dbReference>
<evidence type="ECO:0000313" key="4">
    <source>
        <dbReference type="Proteomes" id="UP001610563"/>
    </source>
</evidence>
<dbReference type="PANTHER" id="PTHR42943:SF13">
    <property type="entry name" value="GLUTATHIONE S-TRANSFERASE KAPPA-RELATED"/>
    <property type="match status" value="1"/>
</dbReference>
<proteinExistence type="inferred from homology"/>
<dbReference type="Pfam" id="PF01323">
    <property type="entry name" value="DSBA"/>
    <property type="match status" value="1"/>
</dbReference>
<comment type="caution">
    <text evidence="3">The sequence shown here is derived from an EMBL/GenBank/DDBJ whole genome shotgun (WGS) entry which is preliminary data.</text>
</comment>
<protein>
    <recommendedName>
        <fullName evidence="1">Glutathione S-transferase kappa</fullName>
        <ecNumber evidence="1">2.5.1.18</ecNumber>
    </recommendedName>
</protein>
<dbReference type="EC" id="2.5.1.18" evidence="1"/>
<dbReference type="Gene3D" id="3.40.30.10">
    <property type="entry name" value="Glutaredoxin"/>
    <property type="match status" value="1"/>
</dbReference>
<dbReference type="PANTHER" id="PTHR42943">
    <property type="entry name" value="GLUTATHIONE S-TRANSFERASE KAPPA"/>
    <property type="match status" value="1"/>
</dbReference>
<reference evidence="3 4" key="1">
    <citation type="submission" date="2024-07" db="EMBL/GenBank/DDBJ databases">
        <title>Section-level genome sequencing and comparative genomics of Aspergillus sections Usti and Cavernicolus.</title>
        <authorList>
            <consortium name="Lawrence Berkeley National Laboratory"/>
            <person name="Nybo J.L."/>
            <person name="Vesth T.C."/>
            <person name="Theobald S."/>
            <person name="Frisvad J.C."/>
            <person name="Larsen T.O."/>
            <person name="Kjaerboelling I."/>
            <person name="Rothschild-Mancinelli K."/>
            <person name="Lyhne E.K."/>
            <person name="Kogle M.E."/>
            <person name="Barry K."/>
            <person name="Clum A."/>
            <person name="Na H."/>
            <person name="Ledsgaard L."/>
            <person name="Lin J."/>
            <person name="Lipzen A."/>
            <person name="Kuo A."/>
            <person name="Riley R."/>
            <person name="Mondo S."/>
            <person name="Labutti K."/>
            <person name="Haridas S."/>
            <person name="Pangalinan J."/>
            <person name="Salamov A.A."/>
            <person name="Simmons B.A."/>
            <person name="Magnuson J.K."/>
            <person name="Chen J."/>
            <person name="Drula E."/>
            <person name="Henrissat B."/>
            <person name="Wiebenga A."/>
            <person name="Lubbers R.J."/>
            <person name="Gomes A.C."/>
            <person name="Makela M.R."/>
            <person name="Stajich J."/>
            <person name="Grigoriev I.V."/>
            <person name="Mortensen U.H."/>
            <person name="De Vries R.P."/>
            <person name="Baker S.E."/>
            <person name="Andersen M.R."/>
        </authorList>
    </citation>
    <scope>NUCLEOTIDE SEQUENCE [LARGE SCALE GENOMIC DNA]</scope>
    <source>
        <strain evidence="3 4">CBS 209.92</strain>
    </source>
</reference>
<gene>
    <name evidence="3" type="ORF">BJX66DRAFT_321647</name>
</gene>
<dbReference type="InterPro" id="IPR014440">
    <property type="entry name" value="HCCAis_GSTk"/>
</dbReference>
<dbReference type="PIRSF" id="PIRSF006386">
    <property type="entry name" value="HCCAis_GSTk"/>
    <property type="match status" value="1"/>
</dbReference>
<comment type="catalytic activity">
    <reaction evidence="1">
        <text>RX + glutathione = an S-substituted glutathione + a halide anion + H(+)</text>
        <dbReference type="Rhea" id="RHEA:16437"/>
        <dbReference type="ChEBI" id="CHEBI:15378"/>
        <dbReference type="ChEBI" id="CHEBI:16042"/>
        <dbReference type="ChEBI" id="CHEBI:17792"/>
        <dbReference type="ChEBI" id="CHEBI:57925"/>
        <dbReference type="ChEBI" id="CHEBI:90779"/>
        <dbReference type="EC" id="2.5.1.18"/>
    </reaction>
</comment>
<evidence type="ECO:0000313" key="3">
    <source>
        <dbReference type="EMBL" id="KAL2800147.1"/>
    </source>
</evidence>
<dbReference type="EMBL" id="JBFTWV010000004">
    <property type="protein sequence ID" value="KAL2800147.1"/>
    <property type="molecule type" value="Genomic_DNA"/>
</dbReference>
<evidence type="ECO:0000256" key="1">
    <source>
        <dbReference type="PIRNR" id="PIRNR006386"/>
    </source>
</evidence>
<organism evidence="3 4">
    <name type="scientific">Aspergillus keveii</name>
    <dbReference type="NCBI Taxonomy" id="714993"/>
    <lineage>
        <taxon>Eukaryota</taxon>
        <taxon>Fungi</taxon>
        <taxon>Dikarya</taxon>
        <taxon>Ascomycota</taxon>
        <taxon>Pezizomycotina</taxon>
        <taxon>Eurotiomycetes</taxon>
        <taxon>Eurotiomycetidae</taxon>
        <taxon>Eurotiales</taxon>
        <taxon>Aspergillaceae</taxon>
        <taxon>Aspergillus</taxon>
        <taxon>Aspergillus subgen. Nidulantes</taxon>
    </lineage>
</organism>
<accession>A0ABR4GMK0</accession>
<sequence length="237" mass="26828">MGKKIECYLDCVSPYSFHAFTYLRKNAAVLASHGVEIEYIPVFLGGINVGSGQQQTPPTLPAKARYTKYDGEQAQRYFGHTFEVPSFFPILSLLPQRALTYIKQSHPSKLEPAFLACVEAMWYRHIDISNPENLYTALAAHHSVFSNEAEIKEIIAAAGTPEIKVRLTETTARVVEDQGAFGCPWFWVVNGDKGRAEPFFGSDRFHYMWDFLELPRVHLRLLEGKVEEEQGKVNAKL</sequence>
<keyword evidence="4" id="KW-1185">Reference proteome</keyword>
<dbReference type="InterPro" id="IPR051924">
    <property type="entry name" value="GST_Kappa/NadH"/>
</dbReference>
<dbReference type="SUPFAM" id="SSF52833">
    <property type="entry name" value="Thioredoxin-like"/>
    <property type="match status" value="1"/>
</dbReference>
<comment type="similarity">
    <text evidence="1">Belongs to the GST superfamily. Kappa family.</text>
</comment>
<name>A0ABR4GMK0_9EURO</name>
<dbReference type="Proteomes" id="UP001610563">
    <property type="component" value="Unassembled WGS sequence"/>
</dbReference>
<feature type="domain" description="DSBA-like thioredoxin" evidence="2">
    <location>
        <begin position="5"/>
        <end position="208"/>
    </location>
</feature>